<keyword evidence="3" id="KW-0238">DNA-binding</keyword>
<dbReference type="InterPro" id="IPR016177">
    <property type="entry name" value="DNA-bd_dom_sf"/>
</dbReference>
<accession>A0AAD8TVU0</accession>
<keyword evidence="9" id="KW-1185">Reference proteome</keyword>
<evidence type="ECO:0000313" key="8">
    <source>
        <dbReference type="EMBL" id="KAK1693027.1"/>
    </source>
</evidence>
<reference evidence="8" key="1">
    <citation type="submission" date="2023-07" db="EMBL/GenBank/DDBJ databases">
        <title>A chromosome-level genome assembly of Lolium multiflorum.</title>
        <authorList>
            <person name="Chen Y."/>
            <person name="Copetti D."/>
            <person name="Kolliker R."/>
            <person name="Studer B."/>
        </authorList>
    </citation>
    <scope>NUCLEOTIDE SEQUENCE</scope>
    <source>
        <strain evidence="8">02402/16</strain>
        <tissue evidence="8">Leaf</tissue>
    </source>
</reference>
<evidence type="ECO:0000256" key="1">
    <source>
        <dbReference type="ARBA" id="ARBA00004123"/>
    </source>
</evidence>
<protein>
    <recommendedName>
        <fullName evidence="7">AP2/ERF domain-containing protein</fullName>
    </recommendedName>
</protein>
<dbReference type="SUPFAM" id="SSF54171">
    <property type="entry name" value="DNA-binding domain"/>
    <property type="match status" value="1"/>
</dbReference>
<name>A0AAD8TVU0_LOLMU</name>
<dbReference type="GO" id="GO:0005634">
    <property type="term" value="C:nucleus"/>
    <property type="evidence" value="ECO:0007669"/>
    <property type="project" value="UniProtKB-SubCell"/>
</dbReference>
<evidence type="ECO:0000259" key="7">
    <source>
        <dbReference type="PROSITE" id="PS51032"/>
    </source>
</evidence>
<evidence type="ECO:0000256" key="6">
    <source>
        <dbReference type="SAM" id="MobiDB-lite"/>
    </source>
</evidence>
<evidence type="ECO:0000256" key="4">
    <source>
        <dbReference type="ARBA" id="ARBA00023163"/>
    </source>
</evidence>
<comment type="subcellular location">
    <subcellularLocation>
        <location evidence="1">Nucleus</location>
    </subcellularLocation>
</comment>
<keyword evidence="4" id="KW-0804">Transcription</keyword>
<dbReference type="SMART" id="SM00380">
    <property type="entry name" value="AP2"/>
    <property type="match status" value="1"/>
</dbReference>
<evidence type="ECO:0000256" key="2">
    <source>
        <dbReference type="ARBA" id="ARBA00023015"/>
    </source>
</evidence>
<dbReference type="GO" id="GO:0003677">
    <property type="term" value="F:DNA binding"/>
    <property type="evidence" value="ECO:0007669"/>
    <property type="project" value="UniProtKB-KW"/>
</dbReference>
<organism evidence="8 9">
    <name type="scientific">Lolium multiflorum</name>
    <name type="common">Italian ryegrass</name>
    <name type="synonym">Lolium perenne subsp. multiflorum</name>
    <dbReference type="NCBI Taxonomy" id="4521"/>
    <lineage>
        <taxon>Eukaryota</taxon>
        <taxon>Viridiplantae</taxon>
        <taxon>Streptophyta</taxon>
        <taxon>Embryophyta</taxon>
        <taxon>Tracheophyta</taxon>
        <taxon>Spermatophyta</taxon>
        <taxon>Magnoliopsida</taxon>
        <taxon>Liliopsida</taxon>
        <taxon>Poales</taxon>
        <taxon>Poaceae</taxon>
        <taxon>BOP clade</taxon>
        <taxon>Pooideae</taxon>
        <taxon>Poodae</taxon>
        <taxon>Poeae</taxon>
        <taxon>Poeae Chloroplast Group 2 (Poeae type)</taxon>
        <taxon>Loliodinae</taxon>
        <taxon>Loliinae</taxon>
        <taxon>Lolium</taxon>
    </lineage>
</organism>
<dbReference type="Gene3D" id="3.30.730.10">
    <property type="entry name" value="AP2/ERF domain"/>
    <property type="match status" value="1"/>
</dbReference>
<feature type="domain" description="AP2/ERF" evidence="7">
    <location>
        <begin position="73"/>
        <end position="128"/>
    </location>
</feature>
<evidence type="ECO:0000256" key="5">
    <source>
        <dbReference type="ARBA" id="ARBA00023242"/>
    </source>
</evidence>
<proteinExistence type="predicted"/>
<comment type="caution">
    <text evidence="8">The sequence shown here is derived from an EMBL/GenBank/DDBJ whole genome shotgun (WGS) entry which is preliminary data.</text>
</comment>
<dbReference type="PROSITE" id="PS51032">
    <property type="entry name" value="AP2_ERF"/>
    <property type="match status" value="1"/>
</dbReference>
<keyword evidence="5" id="KW-0539">Nucleus</keyword>
<feature type="region of interest" description="Disordered" evidence="6">
    <location>
        <begin position="47"/>
        <end position="74"/>
    </location>
</feature>
<evidence type="ECO:0000313" key="9">
    <source>
        <dbReference type="Proteomes" id="UP001231189"/>
    </source>
</evidence>
<evidence type="ECO:0000256" key="3">
    <source>
        <dbReference type="ARBA" id="ARBA00023125"/>
    </source>
</evidence>
<gene>
    <name evidence="8" type="ORF">QYE76_009724</name>
</gene>
<dbReference type="InterPro" id="IPR036955">
    <property type="entry name" value="AP2/ERF_dom_sf"/>
</dbReference>
<keyword evidence="2" id="KW-0805">Transcription regulation</keyword>
<dbReference type="AlphaFoldDB" id="A0AAD8TVU0"/>
<dbReference type="GO" id="GO:0003700">
    <property type="term" value="F:DNA-binding transcription factor activity"/>
    <property type="evidence" value="ECO:0007669"/>
    <property type="project" value="InterPro"/>
</dbReference>
<sequence>MEQVQLAKFKLKEGGATGWHTHYKGRRARIPTVRKFPRAASSRHAPLLLATRQRHHSPTRASPSPPRRRRSSGFRAVRTRPDGTYYAEFHVGGFRLTLGTYGALELAARAYDAAAWQFWRSPCDLHFPDVESLEEAEFLAPTPRLLDDGDPHCHR</sequence>
<dbReference type="Proteomes" id="UP001231189">
    <property type="component" value="Unassembled WGS sequence"/>
</dbReference>
<dbReference type="EMBL" id="JAUUTY010000001">
    <property type="protein sequence ID" value="KAK1693027.1"/>
    <property type="molecule type" value="Genomic_DNA"/>
</dbReference>
<dbReference type="InterPro" id="IPR001471">
    <property type="entry name" value="AP2/ERF_dom"/>
</dbReference>